<organism evidence="1 2">
    <name type="scientific">Massilia pinisoli</name>
    <dbReference type="NCBI Taxonomy" id="1772194"/>
    <lineage>
        <taxon>Bacteria</taxon>
        <taxon>Pseudomonadati</taxon>
        <taxon>Pseudomonadota</taxon>
        <taxon>Betaproteobacteria</taxon>
        <taxon>Burkholderiales</taxon>
        <taxon>Oxalobacteraceae</taxon>
        <taxon>Telluria group</taxon>
        <taxon>Massilia</taxon>
    </lineage>
</organism>
<keyword evidence="2" id="KW-1185">Reference proteome</keyword>
<sequence length="182" mass="20077">MVSLQEQLMKAGLVDKKKVKVANQEKAKQQKIERRTGVQSVNETKEAVLEAQRQQAERARALNAERDAAAAAKAVEAQIAQMIQVNRQTKGKGSLDVAYNFTIGTKIERIHVSGAVRDHLVAGRLSIVAHGGGFELVPRVIADKIAERAPERVVRVNKAAEPVAADQDDPYKDFKIPDDFDW</sequence>
<name>A0ABT1ZW84_9BURK</name>
<dbReference type="Proteomes" id="UP001204151">
    <property type="component" value="Unassembled WGS sequence"/>
</dbReference>
<dbReference type="EMBL" id="JANUGW010000019">
    <property type="protein sequence ID" value="MCS0584195.1"/>
    <property type="molecule type" value="Genomic_DNA"/>
</dbReference>
<evidence type="ECO:0000313" key="1">
    <source>
        <dbReference type="EMBL" id="MCS0584195.1"/>
    </source>
</evidence>
<dbReference type="Pfam" id="PF09831">
    <property type="entry name" value="DUF2058"/>
    <property type="match status" value="1"/>
</dbReference>
<proteinExistence type="predicted"/>
<reference evidence="1 2" key="1">
    <citation type="submission" date="2022-08" db="EMBL/GenBank/DDBJ databases">
        <title>Reclassification of Massilia species as members of the genera Telluria, Duganella, Pseudoduganella, Mokoshia gen. nov. and Zemynaea gen. nov. using orthogonal and non-orthogonal genome-based approaches.</title>
        <authorList>
            <person name="Bowman J.P."/>
        </authorList>
    </citation>
    <scope>NUCLEOTIDE SEQUENCE [LARGE SCALE GENOMIC DNA]</scope>
    <source>
        <strain evidence="1 2">JCM 31316</strain>
    </source>
</reference>
<evidence type="ECO:0000313" key="2">
    <source>
        <dbReference type="Proteomes" id="UP001204151"/>
    </source>
</evidence>
<protein>
    <submittedName>
        <fullName evidence="1">DUF2058 domain-containing protein</fullName>
    </submittedName>
</protein>
<gene>
    <name evidence="1" type="ORF">NX784_21590</name>
</gene>
<comment type="caution">
    <text evidence="1">The sequence shown here is derived from an EMBL/GenBank/DDBJ whole genome shotgun (WGS) entry which is preliminary data.</text>
</comment>
<accession>A0ABT1ZW84</accession>
<dbReference type="RefSeq" id="WP_258818758.1">
    <property type="nucleotide sequence ID" value="NZ_JANUGW010000019.1"/>
</dbReference>
<dbReference type="InterPro" id="IPR018636">
    <property type="entry name" value="DUF2058"/>
</dbReference>